<dbReference type="OrthoDB" id="9804865at2"/>
<feature type="transmembrane region" description="Helical" evidence="6">
    <location>
        <begin position="261"/>
        <end position="282"/>
    </location>
</feature>
<feature type="transmembrane region" description="Helical" evidence="6">
    <location>
        <begin position="172"/>
        <end position="194"/>
    </location>
</feature>
<keyword evidence="9" id="KW-1185">Reference proteome</keyword>
<feature type="transmembrane region" description="Helical" evidence="6">
    <location>
        <begin position="232"/>
        <end position="255"/>
    </location>
</feature>
<feature type="transmembrane region" description="Helical" evidence="6">
    <location>
        <begin position="88"/>
        <end position="107"/>
    </location>
</feature>
<dbReference type="InterPro" id="IPR051258">
    <property type="entry name" value="Diverse_Substrate_Transporter"/>
</dbReference>
<evidence type="ECO:0000256" key="3">
    <source>
        <dbReference type="ARBA" id="ARBA00022692"/>
    </source>
</evidence>
<feature type="domain" description="EamA" evidence="7">
    <location>
        <begin position="2"/>
        <end position="130"/>
    </location>
</feature>
<dbReference type="PANTHER" id="PTHR42920">
    <property type="entry name" value="OS03G0707200 PROTEIN-RELATED"/>
    <property type="match status" value="1"/>
</dbReference>
<dbReference type="InterPro" id="IPR037185">
    <property type="entry name" value="EmrE-like"/>
</dbReference>
<evidence type="ECO:0000313" key="8">
    <source>
        <dbReference type="EMBL" id="KDN25412.1"/>
    </source>
</evidence>
<protein>
    <submittedName>
        <fullName evidence="8">RhaT protein</fullName>
    </submittedName>
</protein>
<keyword evidence="3 6" id="KW-0812">Transmembrane</keyword>
<feature type="transmembrane region" description="Helical" evidence="6">
    <location>
        <begin position="200"/>
        <end position="220"/>
    </location>
</feature>
<dbReference type="GO" id="GO:0005886">
    <property type="term" value="C:plasma membrane"/>
    <property type="evidence" value="ECO:0007669"/>
    <property type="project" value="UniProtKB-SubCell"/>
</dbReference>
<evidence type="ECO:0000256" key="1">
    <source>
        <dbReference type="ARBA" id="ARBA00004651"/>
    </source>
</evidence>
<feature type="transmembrane region" description="Helical" evidence="6">
    <location>
        <begin position="59"/>
        <end position="82"/>
    </location>
</feature>
<feature type="transmembrane region" description="Helical" evidence="6">
    <location>
        <begin position="27"/>
        <end position="47"/>
    </location>
</feature>
<dbReference type="Proteomes" id="UP000035860">
    <property type="component" value="Unassembled WGS sequence"/>
</dbReference>
<evidence type="ECO:0000256" key="4">
    <source>
        <dbReference type="ARBA" id="ARBA00022989"/>
    </source>
</evidence>
<evidence type="ECO:0000259" key="7">
    <source>
        <dbReference type="Pfam" id="PF00892"/>
    </source>
</evidence>
<dbReference type="EMBL" id="AOMT01000016">
    <property type="protein sequence ID" value="KDN25412.1"/>
    <property type="molecule type" value="Genomic_DNA"/>
</dbReference>
<dbReference type="AlphaFoldDB" id="A0A066UHQ5"/>
<dbReference type="RefSeq" id="WP_036363967.1">
    <property type="nucleotide sequence ID" value="NZ_AOMT01000016.1"/>
</dbReference>
<dbReference type="InterPro" id="IPR000620">
    <property type="entry name" value="EamA_dom"/>
</dbReference>
<feature type="transmembrane region" description="Helical" evidence="6">
    <location>
        <begin position="138"/>
        <end position="160"/>
    </location>
</feature>
<dbReference type="PANTHER" id="PTHR42920:SF24">
    <property type="entry name" value="AROMATIC AMINO ACID EXPORTER YDDG"/>
    <property type="match status" value="1"/>
</dbReference>
<evidence type="ECO:0000313" key="9">
    <source>
        <dbReference type="Proteomes" id="UP000035860"/>
    </source>
</evidence>
<gene>
    <name evidence="8" type="ORF">MBO_04027</name>
</gene>
<dbReference type="eggNOG" id="COG0697">
    <property type="taxonomic scope" value="Bacteria"/>
</dbReference>
<keyword evidence="4 6" id="KW-1133">Transmembrane helix</keyword>
<name>A0A066UHQ5_9GAMM</name>
<evidence type="ECO:0000256" key="2">
    <source>
        <dbReference type="ARBA" id="ARBA00022475"/>
    </source>
</evidence>
<feature type="transmembrane region" description="Helical" evidence="6">
    <location>
        <begin position="114"/>
        <end position="132"/>
    </location>
</feature>
<accession>A0A066UHQ5</accession>
<comment type="caution">
    <text evidence="8">The sequence shown here is derived from an EMBL/GenBank/DDBJ whole genome shotgun (WGS) entry which is preliminary data.</text>
</comment>
<proteinExistence type="predicted"/>
<feature type="domain" description="EamA" evidence="7">
    <location>
        <begin position="142"/>
        <end position="277"/>
    </location>
</feature>
<keyword evidence="2" id="KW-1003">Cell membrane</keyword>
<comment type="subcellular location">
    <subcellularLocation>
        <location evidence="1">Cell membrane</location>
        <topology evidence="1">Multi-pass membrane protein</topology>
    </subcellularLocation>
</comment>
<organism evidence="8 9">
    <name type="scientific">Moraxella bovoculi 237</name>
    <dbReference type="NCBI Taxonomy" id="743974"/>
    <lineage>
        <taxon>Bacteria</taxon>
        <taxon>Pseudomonadati</taxon>
        <taxon>Pseudomonadota</taxon>
        <taxon>Gammaproteobacteria</taxon>
        <taxon>Moraxellales</taxon>
        <taxon>Moraxellaceae</taxon>
        <taxon>Moraxella</taxon>
    </lineage>
</organism>
<sequence>MIYIIIALLIWSSSFTAGKYAYSMFDPAMAIELRFIIASLIVLPFFIKTYPLIEKRIRTKLWGVSFLMFPIGIFMQFMGLFYTSASSAVVVIGTEPILVLLLGFLLFKQKVAIYDWLLSLIAFIGIGFLVLGSQNDGAVNLFGLILVFLAGTGFALSLYVAKDIMKQLDNKVYTSAILVQGMILCLPLSLFLIKDWQVDFNWLGLFSIIYLGLGCSWFAYKLWNIGLNKTPAHISGMLISLEPVFGVLFAFLFLGERMSSMTALGSMLVIGSAMLSTVIPILKERKNHS</sequence>
<reference evidence="8 9" key="1">
    <citation type="journal article" date="2014" name="Genome Announc.">
        <title>Draft Genome Sequence of Moraxella bovoculi Strain 237T (ATCC BAA-1259T) Isolated from a Calf with Infectious Bovine Keratoconjunctivitis.</title>
        <authorList>
            <person name="Calcutt M.J."/>
            <person name="Foecking M.F."/>
            <person name="Martin N.T."/>
            <person name="Mhlanga-Mutangadura T."/>
            <person name="Reilly T.J."/>
        </authorList>
    </citation>
    <scope>NUCLEOTIDE SEQUENCE [LARGE SCALE GENOMIC DNA]</scope>
    <source>
        <strain evidence="8 9">237</strain>
    </source>
</reference>
<keyword evidence="5 6" id="KW-0472">Membrane</keyword>
<dbReference type="SUPFAM" id="SSF103481">
    <property type="entry name" value="Multidrug resistance efflux transporter EmrE"/>
    <property type="match status" value="2"/>
</dbReference>
<evidence type="ECO:0000256" key="6">
    <source>
        <dbReference type="SAM" id="Phobius"/>
    </source>
</evidence>
<evidence type="ECO:0000256" key="5">
    <source>
        <dbReference type="ARBA" id="ARBA00023136"/>
    </source>
</evidence>
<dbReference type="Pfam" id="PF00892">
    <property type="entry name" value="EamA"/>
    <property type="match status" value="2"/>
</dbReference>